<evidence type="ECO:0000259" key="3">
    <source>
        <dbReference type="PROSITE" id="PS50887"/>
    </source>
</evidence>
<dbReference type="Gene3D" id="3.30.70.270">
    <property type="match status" value="1"/>
</dbReference>
<feature type="transmembrane region" description="Helical" evidence="2">
    <location>
        <begin position="323"/>
        <end position="344"/>
    </location>
</feature>
<dbReference type="Gene3D" id="3.30.450.40">
    <property type="match status" value="1"/>
</dbReference>
<dbReference type="PANTHER" id="PTHR45138">
    <property type="entry name" value="REGULATORY COMPONENTS OF SENSORY TRANSDUCTION SYSTEM"/>
    <property type="match status" value="1"/>
</dbReference>
<evidence type="ECO:0000256" key="2">
    <source>
        <dbReference type="SAM" id="Phobius"/>
    </source>
</evidence>
<dbReference type="GO" id="GO:0043709">
    <property type="term" value="P:cell adhesion involved in single-species biofilm formation"/>
    <property type="evidence" value="ECO:0007669"/>
    <property type="project" value="TreeGrafter"/>
</dbReference>
<dbReference type="SUPFAM" id="SSF55073">
    <property type="entry name" value="Nucleotide cyclase"/>
    <property type="match status" value="1"/>
</dbReference>
<dbReference type="GO" id="GO:0052621">
    <property type="term" value="F:diguanylate cyclase activity"/>
    <property type="evidence" value="ECO:0007669"/>
    <property type="project" value="UniProtKB-EC"/>
</dbReference>
<dbReference type="SUPFAM" id="SSF55781">
    <property type="entry name" value="GAF domain-like"/>
    <property type="match status" value="1"/>
</dbReference>
<dbReference type="PROSITE" id="PS50887">
    <property type="entry name" value="GGDEF"/>
    <property type="match status" value="1"/>
</dbReference>
<dbReference type="AlphaFoldDB" id="A0A7C2Y0F0"/>
<dbReference type="FunFam" id="3.30.70.270:FF:000001">
    <property type="entry name" value="Diguanylate cyclase domain protein"/>
    <property type="match status" value="1"/>
</dbReference>
<proteinExistence type="predicted"/>
<reference evidence="4" key="1">
    <citation type="journal article" date="2020" name="mSystems">
        <title>Genome- and Community-Level Interaction Insights into Carbon Utilization and Element Cycling Functions of Hydrothermarchaeota in Hydrothermal Sediment.</title>
        <authorList>
            <person name="Zhou Z."/>
            <person name="Liu Y."/>
            <person name="Xu W."/>
            <person name="Pan J."/>
            <person name="Luo Z.H."/>
            <person name="Li M."/>
        </authorList>
    </citation>
    <scope>NUCLEOTIDE SEQUENCE [LARGE SCALE GENOMIC DNA]</scope>
    <source>
        <strain evidence="4">SpSt-1224</strain>
    </source>
</reference>
<protein>
    <recommendedName>
        <fullName evidence="1">diguanylate cyclase</fullName>
        <ecNumber evidence="1">2.7.7.65</ecNumber>
    </recommendedName>
</protein>
<dbReference type="Pfam" id="PF00990">
    <property type="entry name" value="GGDEF"/>
    <property type="match status" value="1"/>
</dbReference>
<name>A0A7C2Y0F0_9BACT</name>
<dbReference type="CDD" id="cd01949">
    <property type="entry name" value="GGDEF"/>
    <property type="match status" value="1"/>
</dbReference>
<dbReference type="GO" id="GO:0005886">
    <property type="term" value="C:plasma membrane"/>
    <property type="evidence" value="ECO:0007669"/>
    <property type="project" value="TreeGrafter"/>
</dbReference>
<dbReference type="InterPro" id="IPR003018">
    <property type="entry name" value="GAF"/>
</dbReference>
<dbReference type="PANTHER" id="PTHR45138:SF24">
    <property type="entry name" value="DIGUANYLATE CYCLASE DGCC-RELATED"/>
    <property type="match status" value="1"/>
</dbReference>
<accession>A0A7C2Y0F0</accession>
<gene>
    <name evidence="4" type="ORF">ENN98_08165</name>
</gene>
<dbReference type="Pfam" id="PF01590">
    <property type="entry name" value="GAF"/>
    <property type="match status" value="1"/>
</dbReference>
<feature type="domain" description="GGDEF" evidence="3">
    <location>
        <begin position="569"/>
        <end position="705"/>
    </location>
</feature>
<dbReference type="InterPro" id="IPR000160">
    <property type="entry name" value="GGDEF_dom"/>
</dbReference>
<dbReference type="InterPro" id="IPR043128">
    <property type="entry name" value="Rev_trsase/Diguanyl_cyclase"/>
</dbReference>
<dbReference type="InterPro" id="IPR029016">
    <property type="entry name" value="GAF-like_dom_sf"/>
</dbReference>
<dbReference type="Proteomes" id="UP000885986">
    <property type="component" value="Unassembled WGS sequence"/>
</dbReference>
<keyword evidence="2" id="KW-0472">Membrane</keyword>
<dbReference type="NCBIfam" id="TIGR00254">
    <property type="entry name" value="GGDEF"/>
    <property type="match status" value="1"/>
</dbReference>
<dbReference type="InterPro" id="IPR050469">
    <property type="entry name" value="Diguanylate_Cyclase"/>
</dbReference>
<keyword evidence="2" id="KW-1133">Transmembrane helix</keyword>
<sequence>MKTASPQRRRVRRPGFILGNGLIMLLLLATVAYGYFGSVTHQAHQAQRGVVGLNHLEYIRAIIEPMQESRGLLTMGRQADASRSGPRLEGRLAAVDQAFASFLEYLAKEQDPLGLAEESGVRHQEWRQLRAAHDYSASERVFEAFTAQIARLLTLHRRVISSSGLDLDPVADTYNLVQILDLLLEMALEPNGQIRALYATLLTAPADDLQMGDRILGRALLLDIVSTRLEHHAAMVLQARPDLAGSLEELFLTLRPTIVQIRDLPAAYYPTAASTPVDAQHFFTAATEIITAGYQLYDKALAAAHDSLEQRRVQAQTTLRRTVPLFLLISLGTLALVGWGLAAWRQHQRDTEDLRRQGFFQALVAETSTRFLQAGTESIDGVINEMLRATGEFFAVDRAYLFRYTTDGEQLNNTHEWCAPGVPPQREQLQKIPVAEFPWWQRKMREHFQAGQIFTIPDVDQMPAEAAAEREKLSSQGIHSLCTIPVAVNQQLGGFVGFDSLRLRPCDEVQTAPRLTMIANLISAGLEREALERELTVNAITDGLTGLYNRRHFFTGLTTQIKEYRRTHKPFALAIFDLDHFKQLNDTHGHLVGDCVLKEFATLLREGFRAFDIVARYGGEEFIVMLIDSDRKAAAAIAQRMLDTTRRHHFACNGESLRITISGGVVDATEITAEKLTPEALVDQADQRLYRAKEAGRDQVIWQEAK</sequence>
<dbReference type="GO" id="GO:1902201">
    <property type="term" value="P:negative regulation of bacterial-type flagellum-dependent cell motility"/>
    <property type="evidence" value="ECO:0007669"/>
    <property type="project" value="TreeGrafter"/>
</dbReference>
<keyword evidence="2" id="KW-0812">Transmembrane</keyword>
<dbReference type="EMBL" id="DSDS01000184">
    <property type="protein sequence ID" value="HET98639.1"/>
    <property type="molecule type" value="Genomic_DNA"/>
</dbReference>
<dbReference type="InterPro" id="IPR029787">
    <property type="entry name" value="Nucleotide_cyclase"/>
</dbReference>
<dbReference type="EC" id="2.7.7.65" evidence="1"/>
<comment type="caution">
    <text evidence="4">The sequence shown here is derived from an EMBL/GenBank/DDBJ whole genome shotgun (WGS) entry which is preliminary data.</text>
</comment>
<evidence type="ECO:0000313" key="4">
    <source>
        <dbReference type="EMBL" id="HET98639.1"/>
    </source>
</evidence>
<dbReference type="SMART" id="SM00267">
    <property type="entry name" value="GGDEF"/>
    <property type="match status" value="1"/>
</dbReference>
<feature type="transmembrane region" description="Helical" evidence="2">
    <location>
        <begin position="16"/>
        <end position="36"/>
    </location>
</feature>
<organism evidence="4">
    <name type="scientific">Desulfurivibrio alkaliphilus</name>
    <dbReference type="NCBI Taxonomy" id="427923"/>
    <lineage>
        <taxon>Bacteria</taxon>
        <taxon>Pseudomonadati</taxon>
        <taxon>Thermodesulfobacteriota</taxon>
        <taxon>Desulfobulbia</taxon>
        <taxon>Desulfobulbales</taxon>
        <taxon>Desulfobulbaceae</taxon>
        <taxon>Desulfurivibrio</taxon>
    </lineage>
</organism>
<evidence type="ECO:0000256" key="1">
    <source>
        <dbReference type="ARBA" id="ARBA00012528"/>
    </source>
</evidence>
<dbReference type="SMART" id="SM00065">
    <property type="entry name" value="GAF"/>
    <property type="match status" value="1"/>
</dbReference>